<evidence type="ECO:0000256" key="7">
    <source>
        <dbReference type="ARBA" id="ARBA00038151"/>
    </source>
</evidence>
<dbReference type="KEGG" id="fpp:FPB0191_00311"/>
<accession>A0A0A7RXW7</accession>
<dbReference type="EMBL" id="CP009056">
    <property type="protein sequence ID" value="AJA44149.1"/>
    <property type="molecule type" value="Genomic_DNA"/>
</dbReference>
<proteinExistence type="inferred from homology"/>
<dbReference type="FunFam" id="1.10.3730.20:FF:000001">
    <property type="entry name" value="Quaternary ammonium compound resistance transporter SugE"/>
    <property type="match status" value="1"/>
</dbReference>
<gene>
    <name evidence="11" type="ORF">FPB0191_00311</name>
</gene>
<keyword evidence="3" id="KW-1003">Cell membrane</keyword>
<dbReference type="GO" id="GO:0022857">
    <property type="term" value="F:transmembrane transporter activity"/>
    <property type="evidence" value="ECO:0007669"/>
    <property type="project" value="InterPro"/>
</dbReference>
<dbReference type="Proteomes" id="UP000030901">
    <property type="component" value="Chromosome"/>
</dbReference>
<dbReference type="GO" id="GO:1990961">
    <property type="term" value="P:xenobiotic detoxification by transmembrane export across the plasma membrane"/>
    <property type="evidence" value="ECO:0007669"/>
    <property type="project" value="UniProtKB-ARBA"/>
</dbReference>
<keyword evidence="2" id="KW-0813">Transport</keyword>
<feature type="transmembrane region" description="Helical" evidence="10">
    <location>
        <begin position="30"/>
        <end position="48"/>
    </location>
</feature>
<keyword evidence="4 9" id="KW-0812">Transmembrane</keyword>
<dbReference type="AlphaFoldDB" id="A0A0A7RXW7"/>
<dbReference type="PANTHER" id="PTHR30561:SF0">
    <property type="entry name" value="GUANIDINIUM EXPORTER"/>
    <property type="match status" value="1"/>
</dbReference>
<reference evidence="11 12" key="1">
    <citation type="journal article" date="2014" name="Appl. Environ. Microbiol.">
        <title>Gut symbionts from distinct hosts exhibit genotoxic activity via divergent colibactin biosynthetic pathways.</title>
        <authorList>
            <person name="Engel P."/>
            <person name="Vizcaino M.I."/>
            <person name="Crawford J.M."/>
        </authorList>
    </citation>
    <scope>NUCLEOTIDE SEQUENCE [LARGE SCALE GENOMIC DNA]</scope>
    <source>
        <strain evidence="11 12">PEB0191</strain>
    </source>
</reference>
<feature type="transmembrane region" description="Helical" evidence="10">
    <location>
        <begin position="60"/>
        <end position="79"/>
    </location>
</feature>
<sequence length="105" mass="11463">MVAWVYLIIAGIFEVIWVICLKYSEGFTRLIPSIITLITMSCSFLLLSQAMKNLPMGTAYAVWTSIGTLGATALGILIFNESINPIRLICLILIVIGIIGLKLTS</sequence>
<dbReference type="InterPro" id="IPR045324">
    <property type="entry name" value="Small_multidrug_res"/>
</dbReference>
<organism evidence="11 12">
    <name type="scientific">Frischella perrara</name>
    <dbReference type="NCBI Taxonomy" id="1267021"/>
    <lineage>
        <taxon>Bacteria</taxon>
        <taxon>Pseudomonadati</taxon>
        <taxon>Pseudomonadota</taxon>
        <taxon>Gammaproteobacteria</taxon>
        <taxon>Orbales</taxon>
        <taxon>Orbaceae</taxon>
        <taxon>Frischella</taxon>
    </lineage>
</organism>
<dbReference type="RefSeq" id="WP_039103499.1">
    <property type="nucleotide sequence ID" value="NZ_CALYQC010000064.1"/>
</dbReference>
<dbReference type="NCBIfam" id="NF008512">
    <property type="entry name" value="PRK11431.1"/>
    <property type="match status" value="1"/>
</dbReference>
<dbReference type="HOGENOM" id="CLU_133067_1_2_6"/>
<evidence type="ECO:0000313" key="11">
    <source>
        <dbReference type="EMBL" id="AJA44149.1"/>
    </source>
</evidence>
<dbReference type="OrthoDB" id="9808638at2"/>
<keyword evidence="6 10" id="KW-0472">Membrane</keyword>
<keyword evidence="12" id="KW-1185">Reference proteome</keyword>
<dbReference type="Pfam" id="PF00893">
    <property type="entry name" value="Multi_Drug_Res"/>
    <property type="match status" value="1"/>
</dbReference>
<keyword evidence="5 10" id="KW-1133">Transmembrane helix</keyword>
<feature type="transmembrane region" description="Helical" evidence="10">
    <location>
        <begin position="85"/>
        <end position="104"/>
    </location>
</feature>
<evidence type="ECO:0000256" key="5">
    <source>
        <dbReference type="ARBA" id="ARBA00022989"/>
    </source>
</evidence>
<name>A0A0A7RXW7_FRIPE</name>
<comment type="similarity">
    <text evidence="7">Belongs to the drug/metabolite transporter (DMT) superfamily. Small multidrug resistance (SMR) (TC 2.A.7.1) family. Gdx/SugE subfamily.</text>
</comment>
<evidence type="ECO:0000256" key="8">
    <source>
        <dbReference type="ARBA" id="ARBA00039168"/>
    </source>
</evidence>
<feature type="transmembrane region" description="Helical" evidence="10">
    <location>
        <begin position="5"/>
        <end position="24"/>
    </location>
</feature>
<evidence type="ECO:0000313" key="12">
    <source>
        <dbReference type="Proteomes" id="UP000030901"/>
    </source>
</evidence>
<evidence type="ECO:0000256" key="4">
    <source>
        <dbReference type="ARBA" id="ARBA00022692"/>
    </source>
</evidence>
<dbReference type="InterPro" id="IPR037185">
    <property type="entry name" value="EmrE-like"/>
</dbReference>
<dbReference type="Gene3D" id="1.10.3730.20">
    <property type="match status" value="1"/>
</dbReference>
<dbReference type="InterPro" id="IPR000390">
    <property type="entry name" value="Small_drug/metabolite_transptr"/>
</dbReference>
<dbReference type="GO" id="GO:0005886">
    <property type="term" value="C:plasma membrane"/>
    <property type="evidence" value="ECO:0007669"/>
    <property type="project" value="UniProtKB-SubCell"/>
</dbReference>
<evidence type="ECO:0000256" key="3">
    <source>
        <dbReference type="ARBA" id="ARBA00022475"/>
    </source>
</evidence>
<evidence type="ECO:0000256" key="10">
    <source>
        <dbReference type="SAM" id="Phobius"/>
    </source>
</evidence>
<dbReference type="SUPFAM" id="SSF103481">
    <property type="entry name" value="Multidrug resistance efflux transporter EmrE"/>
    <property type="match status" value="1"/>
</dbReference>
<evidence type="ECO:0000256" key="1">
    <source>
        <dbReference type="ARBA" id="ARBA00004651"/>
    </source>
</evidence>
<evidence type="ECO:0000256" key="6">
    <source>
        <dbReference type="ARBA" id="ARBA00023136"/>
    </source>
</evidence>
<dbReference type="PANTHER" id="PTHR30561">
    <property type="entry name" value="SMR FAMILY PROTON-DEPENDENT DRUG EFFLUX TRANSPORTER SUGE"/>
    <property type="match status" value="1"/>
</dbReference>
<protein>
    <recommendedName>
        <fullName evidence="8">Guanidinium exporter</fullName>
    </recommendedName>
</protein>
<evidence type="ECO:0000256" key="2">
    <source>
        <dbReference type="ARBA" id="ARBA00022448"/>
    </source>
</evidence>
<evidence type="ECO:0000256" key="9">
    <source>
        <dbReference type="RuleBase" id="RU003942"/>
    </source>
</evidence>
<comment type="subcellular location">
    <subcellularLocation>
        <location evidence="1 9">Cell membrane</location>
        <topology evidence="1 9">Multi-pass membrane protein</topology>
    </subcellularLocation>
</comment>